<accession>A0AA35UW14</accession>
<dbReference type="PROSITE" id="PS50966">
    <property type="entry name" value="ZF_SWIM"/>
    <property type="match status" value="1"/>
</dbReference>
<keyword evidence="1" id="KW-0479">Metal-binding</keyword>
<dbReference type="PANTHER" id="PTHR35121:SF2">
    <property type="entry name" value="SWIM-TYPE DOMAIN-CONTAINING PROTEIN"/>
    <property type="match status" value="1"/>
</dbReference>
<name>A0AA35UW14_LACSI</name>
<evidence type="ECO:0000313" key="4">
    <source>
        <dbReference type="Proteomes" id="UP001177003"/>
    </source>
</evidence>
<dbReference type="AlphaFoldDB" id="A0AA35UW14"/>
<evidence type="ECO:0000313" key="3">
    <source>
        <dbReference type="EMBL" id="CAI9259760.1"/>
    </source>
</evidence>
<dbReference type="GO" id="GO:0008270">
    <property type="term" value="F:zinc ion binding"/>
    <property type="evidence" value="ECO:0007669"/>
    <property type="project" value="UniProtKB-KW"/>
</dbReference>
<keyword evidence="1" id="KW-0863">Zinc-finger</keyword>
<evidence type="ECO:0000259" key="2">
    <source>
        <dbReference type="PROSITE" id="PS50966"/>
    </source>
</evidence>
<evidence type="ECO:0000256" key="1">
    <source>
        <dbReference type="PROSITE-ProRule" id="PRU00325"/>
    </source>
</evidence>
<dbReference type="InterPro" id="IPR007527">
    <property type="entry name" value="Znf_SWIM"/>
</dbReference>
<gene>
    <name evidence="3" type="ORF">LSALG_LOCUS635</name>
</gene>
<feature type="domain" description="SWIM-type" evidence="2">
    <location>
        <begin position="20"/>
        <end position="58"/>
    </location>
</feature>
<keyword evidence="1" id="KW-0862">Zinc</keyword>
<reference evidence="3" key="1">
    <citation type="submission" date="2023-04" db="EMBL/GenBank/DDBJ databases">
        <authorList>
            <person name="Vijverberg K."/>
            <person name="Xiong W."/>
            <person name="Schranz E."/>
        </authorList>
    </citation>
    <scope>NUCLEOTIDE SEQUENCE</scope>
</reference>
<sequence length="109" mass="11486">MATEAAGYGMFQRVYGGCISTDDMGVRRRPYHHNCSCAIHTSGGGHCSHLAKVSYPIRRCWSEGSMVAIKSMASPDSSPCCSSSPMVAASVTIKDSQPASLPITVANDS</sequence>
<dbReference type="PANTHER" id="PTHR35121">
    <property type="entry name" value="HOMEODOMAIN PROTEIN 8, PUTATIVE-RELATED"/>
    <property type="match status" value="1"/>
</dbReference>
<keyword evidence="4" id="KW-1185">Reference proteome</keyword>
<dbReference type="Proteomes" id="UP001177003">
    <property type="component" value="Chromosome 0"/>
</dbReference>
<dbReference type="EMBL" id="OX465086">
    <property type="protein sequence ID" value="CAI9259760.1"/>
    <property type="molecule type" value="Genomic_DNA"/>
</dbReference>
<protein>
    <recommendedName>
        <fullName evidence="2">SWIM-type domain-containing protein</fullName>
    </recommendedName>
</protein>
<proteinExistence type="predicted"/>
<organism evidence="3 4">
    <name type="scientific">Lactuca saligna</name>
    <name type="common">Willowleaf lettuce</name>
    <dbReference type="NCBI Taxonomy" id="75948"/>
    <lineage>
        <taxon>Eukaryota</taxon>
        <taxon>Viridiplantae</taxon>
        <taxon>Streptophyta</taxon>
        <taxon>Embryophyta</taxon>
        <taxon>Tracheophyta</taxon>
        <taxon>Spermatophyta</taxon>
        <taxon>Magnoliopsida</taxon>
        <taxon>eudicotyledons</taxon>
        <taxon>Gunneridae</taxon>
        <taxon>Pentapetalae</taxon>
        <taxon>asterids</taxon>
        <taxon>campanulids</taxon>
        <taxon>Asterales</taxon>
        <taxon>Asteraceae</taxon>
        <taxon>Cichorioideae</taxon>
        <taxon>Cichorieae</taxon>
        <taxon>Lactucinae</taxon>
        <taxon>Lactuca</taxon>
    </lineage>
</organism>